<comment type="caution">
    <text evidence="6">The sequence shown here is derived from an EMBL/GenBank/DDBJ whole genome shotgun (WGS) entry which is preliminary data.</text>
</comment>
<dbReference type="GO" id="GO:0004519">
    <property type="term" value="F:endonuclease activity"/>
    <property type="evidence" value="ECO:0007669"/>
    <property type="project" value="UniProtKB-KW"/>
</dbReference>
<dbReference type="RefSeq" id="WP_330109219.1">
    <property type="nucleotide sequence ID" value="NZ_JAZDQT010000003.1"/>
</dbReference>
<keyword evidence="6" id="KW-0378">Hydrolase</keyword>
<keyword evidence="6" id="KW-0255">Endonuclease</keyword>
<dbReference type="PANTHER" id="PTHR30408:SF12">
    <property type="entry name" value="TYPE I RESTRICTION ENZYME MJAVIII SPECIFICITY SUBUNIT"/>
    <property type="match status" value="1"/>
</dbReference>
<evidence type="ECO:0000256" key="3">
    <source>
        <dbReference type="ARBA" id="ARBA00023125"/>
    </source>
</evidence>
<protein>
    <submittedName>
        <fullName evidence="6">Restriction endonuclease subunit S</fullName>
        <ecNumber evidence="6">3.1.21.-</ecNumber>
    </submittedName>
</protein>
<organism evidence="6 7">
    <name type="scientific">Pedobacter albus</name>
    <dbReference type="NCBI Taxonomy" id="3113905"/>
    <lineage>
        <taxon>Bacteria</taxon>
        <taxon>Pseudomonadati</taxon>
        <taxon>Bacteroidota</taxon>
        <taxon>Sphingobacteriia</taxon>
        <taxon>Sphingobacteriales</taxon>
        <taxon>Sphingobacteriaceae</taxon>
        <taxon>Pedobacter</taxon>
    </lineage>
</organism>
<dbReference type="Gene3D" id="1.10.287.1120">
    <property type="entry name" value="Bipartite methylase S protein"/>
    <property type="match status" value="1"/>
</dbReference>
<accession>A0ABU7IBT5</accession>
<keyword evidence="3" id="KW-0238">DNA-binding</keyword>
<dbReference type="CDD" id="cd17287">
    <property type="entry name" value="RMtype1_S_EcoN10ORF171P_TRD2-CR2_like"/>
    <property type="match status" value="1"/>
</dbReference>
<evidence type="ECO:0000256" key="4">
    <source>
        <dbReference type="SAM" id="Coils"/>
    </source>
</evidence>
<keyword evidence="4" id="KW-0175">Coiled coil</keyword>
<dbReference type="EMBL" id="JAZDQT010000003">
    <property type="protein sequence ID" value="MEE1946932.1"/>
    <property type="molecule type" value="Genomic_DNA"/>
</dbReference>
<feature type="domain" description="Type I restriction modification DNA specificity" evidence="5">
    <location>
        <begin position="257"/>
        <end position="428"/>
    </location>
</feature>
<dbReference type="Proteomes" id="UP001336835">
    <property type="component" value="Unassembled WGS sequence"/>
</dbReference>
<dbReference type="EC" id="3.1.21.-" evidence="6"/>
<dbReference type="InterPro" id="IPR044946">
    <property type="entry name" value="Restrct_endonuc_typeI_TRD_sf"/>
</dbReference>
<comment type="similarity">
    <text evidence="1">Belongs to the type-I restriction system S methylase family.</text>
</comment>
<evidence type="ECO:0000259" key="5">
    <source>
        <dbReference type="Pfam" id="PF01420"/>
    </source>
</evidence>
<dbReference type="InterPro" id="IPR000055">
    <property type="entry name" value="Restrct_endonuc_typeI_TRD"/>
</dbReference>
<feature type="coiled-coil region" evidence="4">
    <location>
        <begin position="182"/>
        <end position="219"/>
    </location>
</feature>
<evidence type="ECO:0000313" key="6">
    <source>
        <dbReference type="EMBL" id="MEE1946932.1"/>
    </source>
</evidence>
<reference evidence="6 7" key="1">
    <citation type="submission" date="2024-01" db="EMBL/GenBank/DDBJ databases">
        <title>Pedobacter sp. nov., isolated from fresh soil.</title>
        <authorList>
            <person name="Le N.T.T."/>
        </authorList>
    </citation>
    <scope>NUCLEOTIDE SEQUENCE [LARGE SCALE GENOMIC DNA]</scope>
    <source>
        <strain evidence="6 7">KR3-3</strain>
    </source>
</reference>
<evidence type="ECO:0000256" key="1">
    <source>
        <dbReference type="ARBA" id="ARBA00010923"/>
    </source>
</evidence>
<sequence length="447" mass="51206">MDNNTVTYQYLKFIGSQKLSNWSVKYLLEDVFTYNENYPLVAIKEILKRNKTQIDIQDNLNYKRATIKINNGGIFLRDITLGKNIGTKKQFRISKGQFLLSKIDARNGAFGVVPEVVDNGIITGNFWTYDVDYLKVNPHYLALITTTQQFISFCQRSSAGTTNRHYLQENLFLNEKIPLPILLEQEKLVKEYQDKLQQAEQLNNEANNFKSELDNKLGISNTKIEFNQGILKFVDFKNIEKWGLDQIFKSHTQYNGKYKTLKILDLCLVSSGGTPSRGNRSFYNGDIPWIKTGEVIDKVIYETEEKITLEAIKNSSAKLYPTGSLVVAMYGQGKTRGRTAKLGIDATTNQACAVLYKINNDIVITDYLWIYLMNEYDRLRELASGNNQPNLNADMIKNYPVVIPPFEIQTSIIDDFNTLRNFRNQKSKQAETLRTEAIADFENAIFG</sequence>
<feature type="domain" description="Type I restriction modification DNA specificity" evidence="5">
    <location>
        <begin position="38"/>
        <end position="203"/>
    </location>
</feature>
<keyword evidence="7" id="KW-1185">Reference proteome</keyword>
<proteinExistence type="inferred from homology"/>
<gene>
    <name evidence="6" type="ORF">VRU48_17530</name>
</gene>
<evidence type="ECO:0000256" key="2">
    <source>
        <dbReference type="ARBA" id="ARBA00022747"/>
    </source>
</evidence>
<evidence type="ECO:0000313" key="7">
    <source>
        <dbReference type="Proteomes" id="UP001336835"/>
    </source>
</evidence>
<name>A0ABU7IBT5_9SPHI</name>
<keyword evidence="6" id="KW-0540">Nuclease</keyword>
<dbReference type="PANTHER" id="PTHR30408">
    <property type="entry name" value="TYPE-1 RESTRICTION ENZYME ECOKI SPECIFICITY PROTEIN"/>
    <property type="match status" value="1"/>
</dbReference>
<dbReference type="GO" id="GO:0016787">
    <property type="term" value="F:hydrolase activity"/>
    <property type="evidence" value="ECO:0007669"/>
    <property type="project" value="UniProtKB-KW"/>
</dbReference>
<dbReference type="InterPro" id="IPR052021">
    <property type="entry name" value="Type-I_RS_S_subunit"/>
</dbReference>
<dbReference type="Gene3D" id="3.90.220.20">
    <property type="entry name" value="DNA methylase specificity domains"/>
    <property type="match status" value="2"/>
</dbReference>
<dbReference type="SUPFAM" id="SSF116734">
    <property type="entry name" value="DNA methylase specificity domain"/>
    <property type="match status" value="2"/>
</dbReference>
<keyword evidence="2" id="KW-0680">Restriction system</keyword>
<dbReference type="Pfam" id="PF01420">
    <property type="entry name" value="Methylase_S"/>
    <property type="match status" value="2"/>
</dbReference>